<comment type="caution">
    <text evidence="3">The sequence shown here is derived from an EMBL/GenBank/DDBJ whole genome shotgun (WGS) entry which is preliminary data.</text>
</comment>
<evidence type="ECO:0000256" key="2">
    <source>
        <dbReference type="SAM" id="MobiDB-lite"/>
    </source>
</evidence>
<dbReference type="GO" id="GO:0008725">
    <property type="term" value="F:DNA-3-methyladenine glycosylase activity"/>
    <property type="evidence" value="ECO:0007669"/>
    <property type="project" value="InterPro"/>
</dbReference>
<keyword evidence="1" id="KW-0862">Zinc</keyword>
<evidence type="ECO:0000313" key="3">
    <source>
        <dbReference type="EMBL" id="KAK9677316.1"/>
    </source>
</evidence>
<organism evidence="3 4">
    <name type="scientific">Saponaria officinalis</name>
    <name type="common">Common soapwort</name>
    <name type="synonym">Lychnis saponaria</name>
    <dbReference type="NCBI Taxonomy" id="3572"/>
    <lineage>
        <taxon>Eukaryota</taxon>
        <taxon>Viridiplantae</taxon>
        <taxon>Streptophyta</taxon>
        <taxon>Embryophyta</taxon>
        <taxon>Tracheophyta</taxon>
        <taxon>Spermatophyta</taxon>
        <taxon>Magnoliopsida</taxon>
        <taxon>eudicotyledons</taxon>
        <taxon>Gunneridae</taxon>
        <taxon>Pentapetalae</taxon>
        <taxon>Caryophyllales</taxon>
        <taxon>Caryophyllaceae</taxon>
        <taxon>Caryophylleae</taxon>
        <taxon>Saponaria</taxon>
    </lineage>
</organism>
<dbReference type="GO" id="GO:0006284">
    <property type="term" value="P:base-excision repair"/>
    <property type="evidence" value="ECO:0007669"/>
    <property type="project" value="InterPro"/>
</dbReference>
<dbReference type="Gene3D" id="1.10.340.30">
    <property type="entry name" value="Hypothetical protein, domain 2"/>
    <property type="match status" value="1"/>
</dbReference>
<feature type="binding site" evidence="1">
    <location>
        <position position="174"/>
    </location>
    <ligand>
        <name>Zn(2+)</name>
        <dbReference type="ChEBI" id="CHEBI:29105"/>
    </ligand>
</feature>
<dbReference type="PANTHER" id="PTHR31116">
    <property type="entry name" value="OS04G0501200 PROTEIN"/>
    <property type="match status" value="1"/>
</dbReference>
<feature type="compositionally biased region" description="Low complexity" evidence="2">
    <location>
        <begin position="96"/>
        <end position="114"/>
    </location>
</feature>
<dbReference type="InterPro" id="IPR005019">
    <property type="entry name" value="Adenine_glyco"/>
</dbReference>
<evidence type="ECO:0000256" key="1">
    <source>
        <dbReference type="PIRSR" id="PIRSR605019-1"/>
    </source>
</evidence>
<dbReference type="AlphaFoldDB" id="A0AAW1HLR0"/>
<dbReference type="PANTHER" id="PTHR31116:SF5">
    <property type="entry name" value="OS06G0649800 PROTEIN"/>
    <property type="match status" value="1"/>
</dbReference>
<keyword evidence="1" id="KW-0479">Metal-binding</keyword>
<gene>
    <name evidence="3" type="ORF">RND81_11G136000</name>
</gene>
<feature type="binding site" evidence="1">
    <location>
        <position position="159"/>
    </location>
    <ligand>
        <name>Zn(2+)</name>
        <dbReference type="ChEBI" id="CHEBI:29105"/>
    </ligand>
</feature>
<dbReference type="EMBL" id="JBDFQZ010000011">
    <property type="protein sequence ID" value="KAK9677316.1"/>
    <property type="molecule type" value="Genomic_DNA"/>
</dbReference>
<accession>A0AAW1HLR0</accession>
<evidence type="ECO:0000313" key="4">
    <source>
        <dbReference type="Proteomes" id="UP001443914"/>
    </source>
</evidence>
<dbReference type="Pfam" id="PF03352">
    <property type="entry name" value="Adenine_glyco"/>
    <property type="match status" value="1"/>
</dbReference>
<feature type="binding site" evidence="1">
    <location>
        <position position="336"/>
    </location>
    <ligand>
        <name>Zn(2+)</name>
        <dbReference type="ChEBI" id="CHEBI:29105"/>
    </ligand>
</feature>
<feature type="binding site" evidence="1">
    <location>
        <position position="332"/>
    </location>
    <ligand>
        <name>Zn(2+)</name>
        <dbReference type="ChEBI" id="CHEBI:29105"/>
    </ligand>
</feature>
<dbReference type="InterPro" id="IPR011257">
    <property type="entry name" value="DNA_glycosylase"/>
</dbReference>
<feature type="region of interest" description="Disordered" evidence="2">
    <location>
        <begin position="91"/>
        <end position="114"/>
    </location>
</feature>
<sequence>MSGNFRVKSMNLAESEQRLVLVPAENSPMTVVETKKSILTTNKQHKKVEKSPETKIEKKQAKLTPTLSPTMKKSSSPSILRHGSQLLRGNLSMNGSCSSEASSDSSYSMVSTGRSSRSSVPCVRRKLGLSKVENVGVNNEGVDEGLVCELDGFLMKKRCAWVTPSNDPSYVSFHDDDWGVPVHDDNKLFELLSLSVALAELTWPTILNKRSTFREVFSDFDPVTVSKLNERKVCGPGTPASSLLSELKLRNIFENARQVCKIKNEFGSFGKYIWGFMNHKPIVNKFRYARQVPVKTSKAEVISKDLVRRGFRGVGPTVVYSFMQAAGLTNDHLITCFRYRECVGASEGTEKDEQATIDVDKPIDMVDLELIRGLDELSISSD</sequence>
<name>A0AAW1HLR0_SAPOF</name>
<dbReference type="Proteomes" id="UP001443914">
    <property type="component" value="Unassembled WGS sequence"/>
</dbReference>
<reference evidence="3" key="1">
    <citation type="submission" date="2024-03" db="EMBL/GenBank/DDBJ databases">
        <title>WGS assembly of Saponaria officinalis var. Norfolk2.</title>
        <authorList>
            <person name="Jenkins J."/>
            <person name="Shu S."/>
            <person name="Grimwood J."/>
            <person name="Barry K."/>
            <person name="Goodstein D."/>
            <person name="Schmutz J."/>
            <person name="Leebens-Mack J."/>
            <person name="Osbourn A."/>
        </authorList>
    </citation>
    <scope>NUCLEOTIDE SEQUENCE [LARGE SCALE GENOMIC DNA]</scope>
    <source>
        <strain evidence="3">JIC</strain>
    </source>
</reference>
<evidence type="ECO:0008006" key="5">
    <source>
        <dbReference type="Google" id="ProtNLM"/>
    </source>
</evidence>
<proteinExistence type="predicted"/>
<protein>
    <recommendedName>
        <fullName evidence="5">DNA-3-methyladenine glycosylase I</fullName>
    </recommendedName>
</protein>
<keyword evidence="4" id="KW-1185">Reference proteome</keyword>
<dbReference type="SUPFAM" id="SSF48150">
    <property type="entry name" value="DNA-glycosylase"/>
    <property type="match status" value="1"/>
</dbReference>
<dbReference type="GO" id="GO:0046872">
    <property type="term" value="F:metal ion binding"/>
    <property type="evidence" value="ECO:0007669"/>
    <property type="project" value="UniProtKB-KW"/>
</dbReference>